<feature type="binding site" evidence="9">
    <location>
        <begin position="331"/>
        <end position="336"/>
    </location>
    <ligand>
        <name>ATP</name>
        <dbReference type="ChEBI" id="CHEBI:30616"/>
    </ligand>
</feature>
<dbReference type="Gene3D" id="3.40.50.300">
    <property type="entry name" value="P-loop containing nucleotide triphosphate hydrolases"/>
    <property type="match status" value="1"/>
</dbReference>
<evidence type="ECO:0000256" key="2">
    <source>
        <dbReference type="ARBA" id="ARBA00022741"/>
    </source>
</evidence>
<keyword evidence="1 9" id="KW-0806">Transcription termination</keyword>
<organism evidence="14 15">
    <name type="scientific">Dyella halodurans</name>
    <dbReference type="NCBI Taxonomy" id="1920171"/>
    <lineage>
        <taxon>Bacteria</taxon>
        <taxon>Pseudomonadati</taxon>
        <taxon>Pseudomonadota</taxon>
        <taxon>Gammaproteobacteria</taxon>
        <taxon>Lysobacterales</taxon>
        <taxon>Rhodanobacteraceae</taxon>
        <taxon>Dyella</taxon>
    </lineage>
</organism>
<dbReference type="InterPro" id="IPR000194">
    <property type="entry name" value="ATPase_F1/V1/A1_a/bsu_nucl-bd"/>
</dbReference>
<dbReference type="SMART" id="SM00382">
    <property type="entry name" value="AAA"/>
    <property type="match status" value="1"/>
</dbReference>
<evidence type="ECO:0000256" key="10">
    <source>
        <dbReference type="NCBIfam" id="TIGR00767"/>
    </source>
</evidence>
<feature type="region of interest" description="Disordered" evidence="12">
    <location>
        <begin position="1"/>
        <end position="154"/>
    </location>
</feature>
<feature type="site" description="RNA-binding 2" evidence="9">
    <location>
        <position position="488"/>
    </location>
</feature>
<evidence type="ECO:0000256" key="8">
    <source>
        <dbReference type="ARBA" id="ARBA00023163"/>
    </source>
</evidence>
<name>A0ABV9BXG1_9GAMM</name>
<keyword evidence="4 9" id="KW-0347">Helicase</keyword>
<keyword evidence="7 9" id="KW-0805">Transcription regulation</keyword>
<dbReference type="NCBIfam" id="TIGR00767">
    <property type="entry name" value="rho"/>
    <property type="match status" value="1"/>
</dbReference>
<comment type="caution">
    <text evidence="14">The sequence shown here is derived from an EMBL/GenBank/DDBJ whole genome shotgun (WGS) entry which is preliminary data.</text>
</comment>
<evidence type="ECO:0000256" key="7">
    <source>
        <dbReference type="ARBA" id="ARBA00023015"/>
    </source>
</evidence>
<feature type="region of interest" description="RNA-binding 1" evidence="9">
    <location>
        <begin position="270"/>
        <end position="272"/>
    </location>
</feature>
<dbReference type="InterPro" id="IPR011129">
    <property type="entry name" value="CSD"/>
</dbReference>
<evidence type="ECO:0000256" key="6">
    <source>
        <dbReference type="ARBA" id="ARBA00022884"/>
    </source>
</evidence>
<dbReference type="SUPFAM" id="SSF52540">
    <property type="entry name" value="P-loop containing nucleoside triphosphate hydrolases"/>
    <property type="match status" value="1"/>
</dbReference>
<dbReference type="Gene3D" id="1.10.720.10">
    <property type="match status" value="1"/>
</dbReference>
<comment type="subunit">
    <text evidence="9">Homohexamer. The homohexamer assembles into an open ring structure.</text>
</comment>
<evidence type="ECO:0000259" key="13">
    <source>
        <dbReference type="PROSITE" id="PS51856"/>
    </source>
</evidence>
<dbReference type="InterPro" id="IPR012340">
    <property type="entry name" value="NA-bd_OB-fold"/>
</dbReference>
<keyword evidence="15" id="KW-1185">Reference proteome</keyword>
<dbReference type="SUPFAM" id="SSF68912">
    <property type="entry name" value="Rho N-terminal domain-like"/>
    <property type="match status" value="1"/>
</dbReference>
<feature type="region of interest" description="RNA-binding 1" evidence="9">
    <location>
        <begin position="223"/>
        <end position="228"/>
    </location>
</feature>
<keyword evidence="6 9" id="KW-0694">RNA-binding</keyword>
<dbReference type="Pfam" id="PF07497">
    <property type="entry name" value="Rho_RNA_bind"/>
    <property type="match status" value="1"/>
</dbReference>
<dbReference type="PANTHER" id="PTHR46425">
    <property type="entry name" value="TRANSCRIPTION TERMINATION FACTOR RHO"/>
    <property type="match status" value="1"/>
</dbReference>
<dbReference type="PROSITE" id="PS51856">
    <property type="entry name" value="RHO_RNA_BD"/>
    <property type="match status" value="1"/>
</dbReference>
<dbReference type="SMART" id="SM00959">
    <property type="entry name" value="Rho_N"/>
    <property type="match status" value="1"/>
</dbReference>
<dbReference type="Gene3D" id="2.40.50.140">
    <property type="entry name" value="Nucleic acid-binding proteins"/>
    <property type="match status" value="1"/>
</dbReference>
<keyword evidence="8 9" id="KW-0804">Transcription</keyword>
<dbReference type="InterPro" id="IPR003593">
    <property type="entry name" value="AAA+_ATPase"/>
</dbReference>
<evidence type="ECO:0000256" key="4">
    <source>
        <dbReference type="ARBA" id="ARBA00022806"/>
    </source>
</evidence>
<proteinExistence type="inferred from homology"/>
<dbReference type="RefSeq" id="WP_380003588.1">
    <property type="nucleotide sequence ID" value="NZ_CP064028.1"/>
</dbReference>
<dbReference type="Proteomes" id="UP001595961">
    <property type="component" value="Unassembled WGS sequence"/>
</dbReference>
<evidence type="ECO:0000256" key="12">
    <source>
        <dbReference type="SAM" id="MobiDB-lite"/>
    </source>
</evidence>
<accession>A0ABV9BXG1</accession>
<dbReference type="InterPro" id="IPR041703">
    <property type="entry name" value="Rho_factor_ATP-bd"/>
</dbReference>
<dbReference type="SMART" id="SM00357">
    <property type="entry name" value="CSP"/>
    <property type="match status" value="1"/>
</dbReference>
<dbReference type="EC" id="3.6.4.-" evidence="9 10"/>
<keyword evidence="3 9" id="KW-0378">Hydrolase</keyword>
<protein>
    <recommendedName>
        <fullName evidence="9 10">Transcription termination factor Rho</fullName>
        <ecNumber evidence="9 10">3.6.4.-</ecNumber>
    </recommendedName>
    <alternativeName>
        <fullName evidence="9">ATP-dependent helicase Rho</fullName>
    </alternativeName>
</protein>
<evidence type="ECO:0000256" key="3">
    <source>
        <dbReference type="ARBA" id="ARBA00022801"/>
    </source>
</evidence>
<dbReference type="CDD" id="cd01128">
    <property type="entry name" value="rho_factor_C"/>
    <property type="match status" value="1"/>
</dbReference>
<evidence type="ECO:0000256" key="5">
    <source>
        <dbReference type="ARBA" id="ARBA00022840"/>
    </source>
</evidence>
<dbReference type="InterPro" id="IPR004665">
    <property type="entry name" value="Term_rho"/>
</dbReference>
<evidence type="ECO:0000256" key="1">
    <source>
        <dbReference type="ARBA" id="ARBA00022472"/>
    </source>
</evidence>
<feature type="compositionally biased region" description="Low complexity" evidence="12">
    <location>
        <begin position="67"/>
        <end position="77"/>
    </location>
</feature>
<dbReference type="InterPro" id="IPR011112">
    <property type="entry name" value="Rho-like_N"/>
</dbReference>
<evidence type="ECO:0000313" key="14">
    <source>
        <dbReference type="EMBL" id="MFC4525165.1"/>
    </source>
</evidence>
<dbReference type="CDD" id="cd04459">
    <property type="entry name" value="Rho_CSD"/>
    <property type="match status" value="1"/>
</dbReference>
<dbReference type="InterPro" id="IPR027417">
    <property type="entry name" value="P-loop_NTPase"/>
</dbReference>
<dbReference type="NCBIfam" id="NF006886">
    <property type="entry name" value="PRK09376.1"/>
    <property type="match status" value="1"/>
</dbReference>
<feature type="compositionally biased region" description="Basic and acidic residues" evidence="12">
    <location>
        <begin position="1"/>
        <end position="22"/>
    </location>
</feature>
<feature type="binding site" evidence="9">
    <location>
        <position position="374"/>
    </location>
    <ligand>
        <name>ATP</name>
        <dbReference type="ChEBI" id="CHEBI:30616"/>
    </ligand>
</feature>
<evidence type="ECO:0000256" key="9">
    <source>
        <dbReference type="HAMAP-Rule" id="MF_01884"/>
    </source>
</evidence>
<feature type="region of interest" description="RNA-binding 1" evidence="9">
    <location>
        <begin position="240"/>
        <end position="242"/>
    </location>
</feature>
<gene>
    <name evidence="9 14" type="primary">rho</name>
    <name evidence="14" type="ORF">ACFO5W_00830</name>
</gene>
<dbReference type="HAMAP" id="MF_01884">
    <property type="entry name" value="Rho"/>
    <property type="match status" value="1"/>
</dbReference>
<dbReference type="InterPro" id="IPR011113">
    <property type="entry name" value="Rho_RNA-bd"/>
</dbReference>
<reference evidence="15" key="1">
    <citation type="journal article" date="2019" name="Int. J. Syst. Evol. Microbiol.">
        <title>The Global Catalogue of Microorganisms (GCM) 10K type strain sequencing project: providing services to taxonomists for standard genome sequencing and annotation.</title>
        <authorList>
            <consortium name="The Broad Institute Genomics Platform"/>
            <consortium name="The Broad Institute Genome Sequencing Center for Infectious Disease"/>
            <person name="Wu L."/>
            <person name="Ma J."/>
        </authorList>
    </citation>
    <scope>NUCLEOTIDE SEQUENCE [LARGE SCALE GENOMIC DNA]</scope>
    <source>
        <strain evidence="15">CCM 4481</strain>
    </source>
</reference>
<dbReference type="InterPro" id="IPR036269">
    <property type="entry name" value="Rho_N_sf"/>
</dbReference>
<dbReference type="Pfam" id="PF00006">
    <property type="entry name" value="ATP-synt_ab"/>
    <property type="match status" value="1"/>
</dbReference>
<comment type="function">
    <text evidence="9">Facilitates transcription termination by a mechanism that involves Rho binding to the nascent RNA, activation of Rho's RNA-dependent ATPase activity, and release of the mRNA from the DNA template.</text>
</comment>
<evidence type="ECO:0000256" key="11">
    <source>
        <dbReference type="PROSITE-ProRule" id="PRU01203"/>
    </source>
</evidence>
<dbReference type="Pfam" id="PF07498">
    <property type="entry name" value="Rho_N"/>
    <property type="match status" value="1"/>
</dbReference>
<comment type="similarity">
    <text evidence="9 11">Belongs to the Rho family.</text>
</comment>
<keyword evidence="5 9" id="KW-0067">ATP-binding</keyword>
<dbReference type="PANTHER" id="PTHR46425:SF1">
    <property type="entry name" value="TRANSCRIPTION TERMINATION FACTOR RHO"/>
    <property type="match status" value="1"/>
</dbReference>
<feature type="binding site" evidence="9">
    <location>
        <begin position="343"/>
        <end position="348"/>
    </location>
    <ligand>
        <name>ATP</name>
        <dbReference type="ChEBI" id="CHEBI:30616"/>
    </ligand>
</feature>
<dbReference type="EMBL" id="JBHSGA010000003">
    <property type="protein sequence ID" value="MFC4525165.1"/>
    <property type="molecule type" value="Genomic_DNA"/>
</dbReference>
<sequence length="580" mass="63871">MESKETTDAKGAESKPVAETRTRAPRKSAAAAEAARAEKQAQLDIPPPPPVERSAPAAEAPPPAPAPVNAAPAESAPQGDGAQRTSQEAREGGQQNGGNAGFNNRNDRNDRDGRGRRRRHERNQQRGPGGQGGQQGGGHPRNPNGLPVDDEYADAGSNDRLINLTELKRKNAIQLLEFAESLGVQEGVARARKQDVVFNILKAHARSGGGIWAEGVLEILQDGFGFLRSADESYLAGPDDIYVSPSQIRRFNLRTGDYITGRVRHPKEGERYFAMLKVDDINGDPPEASKNKMLFENLTPLFPRKAFKLERGNGSSEDITGRILDLVAPIGRGQRGLIVSQPKSGKTMMLQNIAQAITYNHPDAHLIMLLIDERPEEVTEIARTVRAEVISSTFDEPAVRHVQVAEMVIERAKRLVEHKKDVVILLDSITRLARAYNTVVPSSGKVLTGGVDANALQRPKRFFGAARNVEEGGSLTIIATALTDTGSKMDEVIYEEFKGTGNMEVHLSRRISEKRVYPAIDINRSGTRREDLLIEPDLLSKIWILRKLLHPMDELAAMEFMLDKMKNTKSNDEFFNSMKR</sequence>
<keyword evidence="2 9" id="KW-0547">Nucleotide-binding</keyword>
<feature type="region of interest" description="RNA-binding 2" evidence="9">
    <location>
        <begin position="446"/>
        <end position="450"/>
    </location>
</feature>
<feature type="compositionally biased region" description="Gly residues" evidence="12">
    <location>
        <begin position="127"/>
        <end position="139"/>
    </location>
</feature>
<feature type="domain" description="Rho RNA-BD" evidence="13">
    <location>
        <begin position="210"/>
        <end position="285"/>
    </location>
</feature>
<dbReference type="SUPFAM" id="SSF50249">
    <property type="entry name" value="Nucleic acid-binding proteins"/>
    <property type="match status" value="1"/>
</dbReference>
<evidence type="ECO:0000313" key="15">
    <source>
        <dbReference type="Proteomes" id="UP001595961"/>
    </source>
</evidence>
<dbReference type="GO" id="GO:0016787">
    <property type="term" value="F:hydrolase activity"/>
    <property type="evidence" value="ECO:0007669"/>
    <property type="project" value="UniProtKB-KW"/>
</dbReference>